<comment type="caution">
    <text evidence="1">The sequence shown here is derived from an EMBL/GenBank/DDBJ whole genome shotgun (WGS) entry which is preliminary data.</text>
</comment>
<sequence length="285" mass="32161">MELECGHVCDQVCHPADLEHKERFACQQPCTKSICDLEHNCPRTCSEECGPCMVRVPKLIPVCNHEQGMPCSVDPAKFKCMELVPKHASPCGHVNQVQCCVASSDIVCKEQCGALECGHPCPGYCNRCQEGRLHLPCESKCSRTLFCGHTCKDNCVRTCPPCSEPCSNYCDHQVCRRNCGHPCATMCKLSAHAQCPHQKCTKPCGEICNRHEMRTNHARSSYRAATRVLGFVAKFARSHVEFARRLSSERANLEQCSWNWLIVGHVFEVETLDRLMDEADFRRWK</sequence>
<evidence type="ECO:0000313" key="2">
    <source>
        <dbReference type="Proteomes" id="UP001163046"/>
    </source>
</evidence>
<organism evidence="1 2">
    <name type="scientific">Desmophyllum pertusum</name>
    <dbReference type="NCBI Taxonomy" id="174260"/>
    <lineage>
        <taxon>Eukaryota</taxon>
        <taxon>Metazoa</taxon>
        <taxon>Cnidaria</taxon>
        <taxon>Anthozoa</taxon>
        <taxon>Hexacorallia</taxon>
        <taxon>Scleractinia</taxon>
        <taxon>Caryophylliina</taxon>
        <taxon>Caryophylliidae</taxon>
        <taxon>Desmophyllum</taxon>
    </lineage>
</organism>
<keyword evidence="2" id="KW-1185">Reference proteome</keyword>
<dbReference type="EMBL" id="MU828024">
    <property type="protein sequence ID" value="KAJ7311794.1"/>
    <property type="molecule type" value="Genomic_DNA"/>
</dbReference>
<evidence type="ECO:0000313" key="1">
    <source>
        <dbReference type="EMBL" id="KAJ7311794.1"/>
    </source>
</evidence>
<gene>
    <name evidence="1" type="primary">ZNFX1_47</name>
    <name evidence="1" type="ORF">OS493_039847</name>
</gene>
<reference evidence="1" key="1">
    <citation type="submission" date="2023-01" db="EMBL/GenBank/DDBJ databases">
        <title>Genome assembly of the deep-sea coral Lophelia pertusa.</title>
        <authorList>
            <person name="Herrera S."/>
            <person name="Cordes E."/>
        </authorList>
    </citation>
    <scope>NUCLEOTIDE SEQUENCE</scope>
    <source>
        <strain evidence="1">USNM1676648</strain>
        <tissue evidence="1">Polyp</tissue>
    </source>
</reference>
<accession>A0A9W9Y6V2</accession>
<dbReference type="Proteomes" id="UP001163046">
    <property type="component" value="Unassembled WGS sequence"/>
</dbReference>
<protein>
    <submittedName>
        <fullName evidence="1">NFX1-type zinc finger-containing protein 1</fullName>
    </submittedName>
</protein>
<name>A0A9W9Y6V2_9CNID</name>
<dbReference type="OrthoDB" id="2423195at2759"/>
<dbReference type="AlphaFoldDB" id="A0A9W9Y6V2"/>
<proteinExistence type="predicted"/>